<dbReference type="InterPro" id="IPR020013">
    <property type="entry name" value="Flagellar_FlgE/F/G"/>
</dbReference>
<evidence type="ECO:0000313" key="7">
    <source>
        <dbReference type="Proteomes" id="UP000239706"/>
    </source>
</evidence>
<dbReference type="AlphaFoldDB" id="A0A2T0B4H5"/>
<sequence length="259" mass="28883">MLRIMWNGRSAMMAQQEKLDCISNNLANVNTEGYKSEDVTFQDLMYESLQRRGYPVNEGKDKNLITGSGVKAGNWIRDNKQGNLTNTGINTDLAIDGPGYFRVVNSNGDFRYIRSGSFNVDNKGNLVDKNGNKLYMEYKGRKPEFTQDNFIIKEDGTVSIKENNNGVTTIREVGKINIYNAIGQDAFISVGDNLYMPKNGVNPTATDSSIMQGYIEGSNVDIAKEMTDMIMAQRAFEFGSKAVKAADDMWGMVNNLRGR</sequence>
<keyword evidence="2" id="KW-0975">Bacterial flagellum</keyword>
<keyword evidence="6" id="KW-0282">Flagellum</keyword>
<dbReference type="OrthoDB" id="9804559at2"/>
<proteinExistence type="inferred from homology"/>
<reference evidence="6 7" key="1">
    <citation type="submission" date="2018-03" db="EMBL/GenBank/DDBJ databases">
        <title>Genome sequence of Clostridium liquoris DSM 100320.</title>
        <authorList>
            <person name="Poehlein A."/>
            <person name="Daniel R."/>
        </authorList>
    </citation>
    <scope>NUCLEOTIDE SEQUENCE [LARGE SCALE GENOMIC DNA]</scope>
    <source>
        <strain evidence="6 7">DSM 100320</strain>
    </source>
</reference>
<dbReference type="NCBIfam" id="TIGR03506">
    <property type="entry name" value="FlgEFG_subfam"/>
    <property type="match status" value="1"/>
</dbReference>
<feature type="domain" description="Flagellar basal-body/hook protein C-terminal" evidence="4">
    <location>
        <begin position="211"/>
        <end position="256"/>
    </location>
</feature>
<dbReference type="Pfam" id="PF00460">
    <property type="entry name" value="Flg_bb_rod"/>
    <property type="match status" value="1"/>
</dbReference>
<gene>
    <name evidence="6" type="primary">flgG_2</name>
    <name evidence="6" type="ORF">CLLI_12950</name>
</gene>
<evidence type="ECO:0000259" key="4">
    <source>
        <dbReference type="Pfam" id="PF06429"/>
    </source>
</evidence>
<dbReference type="PANTHER" id="PTHR30435">
    <property type="entry name" value="FLAGELLAR PROTEIN"/>
    <property type="match status" value="1"/>
</dbReference>
<keyword evidence="6" id="KW-0969">Cilium</keyword>
<evidence type="ECO:0000259" key="5">
    <source>
        <dbReference type="Pfam" id="PF22692"/>
    </source>
</evidence>
<evidence type="ECO:0000259" key="3">
    <source>
        <dbReference type="Pfam" id="PF00460"/>
    </source>
</evidence>
<dbReference type="EMBL" id="PVXO01000036">
    <property type="protein sequence ID" value="PRR78713.1"/>
    <property type="molecule type" value="Genomic_DNA"/>
</dbReference>
<keyword evidence="7" id="KW-1185">Reference proteome</keyword>
<dbReference type="Proteomes" id="UP000239706">
    <property type="component" value="Unassembled WGS sequence"/>
</dbReference>
<evidence type="ECO:0000256" key="1">
    <source>
        <dbReference type="ARBA" id="ARBA00009677"/>
    </source>
</evidence>
<keyword evidence="6" id="KW-0966">Cell projection</keyword>
<comment type="caution">
    <text evidence="6">The sequence shown here is derived from an EMBL/GenBank/DDBJ whole genome shotgun (WGS) entry which is preliminary data.</text>
</comment>
<protein>
    <submittedName>
        <fullName evidence="6">Flagellar basal-body rod protein FlgG</fullName>
    </submittedName>
</protein>
<comment type="similarity">
    <text evidence="1 2">Belongs to the flagella basal body rod proteins family.</text>
</comment>
<name>A0A2T0B4H5_9CLOT</name>
<dbReference type="GO" id="GO:0071978">
    <property type="term" value="P:bacterial-type flagellum-dependent swarming motility"/>
    <property type="evidence" value="ECO:0007669"/>
    <property type="project" value="TreeGrafter"/>
</dbReference>
<dbReference type="SUPFAM" id="SSF117143">
    <property type="entry name" value="Flagellar hook protein flgE"/>
    <property type="match status" value="1"/>
</dbReference>
<feature type="domain" description="Flagellar hook protein FlgE/F/G-like D1" evidence="5">
    <location>
        <begin position="94"/>
        <end position="159"/>
    </location>
</feature>
<dbReference type="InterPro" id="IPR053967">
    <property type="entry name" value="LlgE_F_G-like_D1"/>
</dbReference>
<dbReference type="PANTHER" id="PTHR30435:SF19">
    <property type="entry name" value="FLAGELLAR BASAL-BODY ROD PROTEIN FLGG"/>
    <property type="match status" value="1"/>
</dbReference>
<evidence type="ECO:0000256" key="2">
    <source>
        <dbReference type="RuleBase" id="RU362116"/>
    </source>
</evidence>
<dbReference type="Pfam" id="PF22692">
    <property type="entry name" value="LlgE_F_G_D1"/>
    <property type="match status" value="1"/>
</dbReference>
<dbReference type="InterPro" id="IPR010930">
    <property type="entry name" value="Flg_bb/hook_C_dom"/>
</dbReference>
<evidence type="ECO:0000313" key="6">
    <source>
        <dbReference type="EMBL" id="PRR78713.1"/>
    </source>
</evidence>
<dbReference type="InterPro" id="IPR037925">
    <property type="entry name" value="FlgE/F/G-like"/>
</dbReference>
<dbReference type="InterPro" id="IPR001444">
    <property type="entry name" value="Flag_bb_rod_N"/>
</dbReference>
<dbReference type="GO" id="GO:0009425">
    <property type="term" value="C:bacterial-type flagellum basal body"/>
    <property type="evidence" value="ECO:0007669"/>
    <property type="project" value="UniProtKB-SubCell"/>
</dbReference>
<dbReference type="Pfam" id="PF06429">
    <property type="entry name" value="Flg_bbr_C"/>
    <property type="match status" value="1"/>
</dbReference>
<accession>A0A2T0B4H5</accession>
<comment type="subcellular location">
    <subcellularLocation>
        <location evidence="2">Bacterial flagellum basal body</location>
    </subcellularLocation>
</comment>
<dbReference type="RefSeq" id="WP_106063415.1">
    <property type="nucleotide sequence ID" value="NZ_PVXO01000036.1"/>
</dbReference>
<organism evidence="6 7">
    <name type="scientific">Clostridium liquoris</name>
    <dbReference type="NCBI Taxonomy" id="1289519"/>
    <lineage>
        <taxon>Bacteria</taxon>
        <taxon>Bacillati</taxon>
        <taxon>Bacillota</taxon>
        <taxon>Clostridia</taxon>
        <taxon>Eubacteriales</taxon>
        <taxon>Clostridiaceae</taxon>
        <taxon>Clostridium</taxon>
    </lineage>
</organism>
<feature type="domain" description="Flagellar basal body rod protein N-terminal" evidence="3">
    <location>
        <begin position="7"/>
        <end position="35"/>
    </location>
</feature>